<dbReference type="InterPro" id="IPR011936">
    <property type="entry name" value="Myxo_disulph_rpt"/>
</dbReference>
<feature type="transmembrane region" description="Helical" evidence="4">
    <location>
        <begin position="1101"/>
        <end position="1121"/>
    </location>
</feature>
<dbReference type="Proteomes" id="UP000683925">
    <property type="component" value="Unassembled WGS sequence"/>
</dbReference>
<dbReference type="SMART" id="SM00261">
    <property type="entry name" value="FU"/>
    <property type="match status" value="4"/>
</dbReference>
<evidence type="ECO:0000256" key="4">
    <source>
        <dbReference type="SAM" id="Phobius"/>
    </source>
</evidence>
<keyword evidence="1" id="KW-0732">Signal</keyword>
<reference evidence="5" key="1">
    <citation type="submission" date="2021-01" db="EMBL/GenBank/DDBJ databases">
        <authorList>
            <consortium name="Genoscope - CEA"/>
            <person name="William W."/>
        </authorList>
    </citation>
    <scope>NUCLEOTIDE SEQUENCE</scope>
</reference>
<gene>
    <name evidence="5" type="ORF">POCTA_138.1.T0730008</name>
</gene>
<dbReference type="EMBL" id="CAJJDP010000072">
    <property type="protein sequence ID" value="CAD8179422.1"/>
    <property type="molecule type" value="Genomic_DNA"/>
</dbReference>
<dbReference type="Pfam" id="PF13948">
    <property type="entry name" value="DUF4215"/>
    <property type="match status" value="6"/>
</dbReference>
<dbReference type="NCBIfam" id="TIGR02232">
    <property type="entry name" value="myxo_disulf_rpt"/>
    <property type="match status" value="6"/>
</dbReference>
<keyword evidence="4" id="KW-0812">Transmembrane</keyword>
<feature type="transmembrane region" description="Helical" evidence="4">
    <location>
        <begin position="1210"/>
        <end position="1230"/>
    </location>
</feature>
<dbReference type="InterPro" id="IPR006212">
    <property type="entry name" value="Furin_repeat"/>
</dbReference>
<dbReference type="PANTHER" id="PTHR39767">
    <property type="entry name" value="CALCIUM/CALMODULIN-BINDING MEMBRANE PROTEIN PCM4-RELATED"/>
    <property type="match status" value="1"/>
</dbReference>
<dbReference type="CDD" id="cd00064">
    <property type="entry name" value="FU"/>
    <property type="match status" value="1"/>
</dbReference>
<feature type="transmembrane region" description="Helical" evidence="4">
    <location>
        <begin position="1267"/>
        <end position="1287"/>
    </location>
</feature>
<keyword evidence="6" id="KW-1185">Reference proteome</keyword>
<feature type="transmembrane region" description="Helical" evidence="4">
    <location>
        <begin position="1294"/>
        <end position="1314"/>
    </location>
</feature>
<proteinExistence type="predicted"/>
<protein>
    <submittedName>
        <fullName evidence="5">Uncharacterized protein</fullName>
    </submittedName>
</protein>
<sequence length="1383" mass="157818">MFYIAQFIHYVINLPRSYLSYFIFLNLLFQNQICHKVLAQIEISRSFFTPFNSDDNWKSYQAISLNHFTDCGTSWIFGGPSVFNYETAITKTFILPPHYKMKFEFKFWRLDPWHGSFYIFFIDGQQAYKDNPNLSTGTQICGSGTLGEVYQISNTINHYGNSAIVTLISLQIGASWGISDLIFSVYKCPKGCDFCDITGNCLQMSKVQTFFNNIVLVDGEGWKSDYALYNGIQLCGSFYFYGKFQMGTILQVDLFLSDPHTKVRIYFAFLCAYVTGSITMRVEANGVLIDNSIQSVSVITTNAIICGAGLRLDKMYLGEFASTDQNLSLTFQFSESPASSDTTHFFGIRDFEVFTDAEKKQVLDEGIICNDNNIYAFDGCFSQIYDCNEGCVNCVKGLCTQCLSHWVLNTISGQCVAKCGDQIVVSEEQCDDGNQQPYDGCYECQFSCPLNCIFCNFGICLICNSSYQLIDNQCEFTCSQDENISLSLYQTQSLEGHFCQISNFISNSYLQHVIINSHNQLLIDNHQCSIGNYGIFAYQYQLCVYQKPQNCQFLFQNNCQICDENFQLFNQSLCIPICGNGIIQDYEQCDDANLQQFDGCYLCQSSCQLECLECYASQCFKCLEGWNLIDFKCISECGDGKIALLQYEQCDDSNNESNDGCFQCKFECAQNCVLCNRTLDCVQCQEYFELQNKVCTPICGDGIVIEESEQCDDGNDIQYDGCYQCQFSCKENCQICDQQQCMDPPILQCEEKGYYLIDNQCLSICGDQINTLNEQCDDGNEIPYDGCHKCEFSCPLYCFYCEKGQCLQCEHGYQVINNICIGICGDGSKQEIEECDDFNQISQDGCSNKCEIEMNWTCTQINLQTSQCISSNPPHFNLLFVNQTYDSSFIQLQITSKVKLQESFQNLTTSLKASLIDINPFYYKIYQQAIVEPNDIVLQDINYLFQIQLLQQVTTEIKFQVQLDTFLIDDYGFQVENQICTLRLKNPIVLSESQKMVSHKMSSLNMYILIGLGATSFLILLSGNPVECFEVLDTMQYQSNLKYINSNFPQNVMIYFESSEVVTIIPILDKLKIRDLFEVAIGQDYMQAFGKFLFYDINSDLITNLSGLVAQVGMAAVLFVLSKIYLKLYFQNQYHQIRAFIYNNKKLNLSQHIASFVHKLNRLSFGINQMISLEGLVYIIKANSWDLLFKTILYLFSEKENNLRNKVQDILAYSFLLTVLVLIASSFQIQASQMKLTKRKNLHHDSLIVAKKFLFVLVLIGSQKSQLIQSILLSLINSIYLTIIVLGKMVNEKIDLMIILIFEIPVIMFTLLNICYEETYANFLSLESQVVIGFGQIGLLSLGIMAPLIKYGYQIQIKIKQLIQKWRKQKINEKQSTTSSLFI</sequence>
<evidence type="ECO:0000313" key="6">
    <source>
        <dbReference type="Proteomes" id="UP000683925"/>
    </source>
</evidence>
<evidence type="ECO:0000256" key="2">
    <source>
        <dbReference type="ARBA" id="ARBA00022737"/>
    </source>
</evidence>
<evidence type="ECO:0000256" key="3">
    <source>
        <dbReference type="ARBA" id="ARBA00023157"/>
    </source>
</evidence>
<keyword evidence="4" id="KW-0472">Membrane</keyword>
<keyword evidence="2" id="KW-0677">Repeat</keyword>
<keyword evidence="4" id="KW-1133">Transmembrane helix</keyword>
<dbReference type="OrthoDB" id="28293at2759"/>
<comment type="caution">
    <text evidence="5">The sequence shown here is derived from an EMBL/GenBank/DDBJ whole genome shotgun (WGS) entry which is preliminary data.</text>
</comment>
<dbReference type="PANTHER" id="PTHR39767:SF2">
    <property type="entry name" value="CHROMOSOME UNDETERMINED SCAFFOLD_1, WHOLE GENOME SHOTGUN SEQUENCE"/>
    <property type="match status" value="1"/>
</dbReference>
<accession>A0A8S1VUC4</accession>
<evidence type="ECO:0000313" key="5">
    <source>
        <dbReference type="EMBL" id="CAD8179422.1"/>
    </source>
</evidence>
<name>A0A8S1VUC4_PAROT</name>
<feature type="transmembrane region" description="Helical" evidence="4">
    <location>
        <begin position="1334"/>
        <end position="1353"/>
    </location>
</feature>
<keyword evidence="3" id="KW-1015">Disulfide bond</keyword>
<dbReference type="OMA" id="KVCTPIC"/>
<evidence type="ECO:0000256" key="1">
    <source>
        <dbReference type="ARBA" id="ARBA00022729"/>
    </source>
</evidence>
<organism evidence="5 6">
    <name type="scientific">Paramecium octaurelia</name>
    <dbReference type="NCBI Taxonomy" id="43137"/>
    <lineage>
        <taxon>Eukaryota</taxon>
        <taxon>Sar</taxon>
        <taxon>Alveolata</taxon>
        <taxon>Ciliophora</taxon>
        <taxon>Intramacronucleata</taxon>
        <taxon>Oligohymenophorea</taxon>
        <taxon>Peniculida</taxon>
        <taxon>Parameciidae</taxon>
        <taxon>Paramecium</taxon>
    </lineage>
</organism>